<keyword evidence="1" id="KW-0812">Transmembrane</keyword>
<keyword evidence="3" id="KW-1185">Reference proteome</keyword>
<name>A0A8S0VV03_CYCAE</name>
<organism evidence="2 3">
    <name type="scientific">Cyclocybe aegerita</name>
    <name type="common">Black poplar mushroom</name>
    <name type="synonym">Agrocybe aegerita</name>
    <dbReference type="NCBI Taxonomy" id="1973307"/>
    <lineage>
        <taxon>Eukaryota</taxon>
        <taxon>Fungi</taxon>
        <taxon>Dikarya</taxon>
        <taxon>Basidiomycota</taxon>
        <taxon>Agaricomycotina</taxon>
        <taxon>Agaricomycetes</taxon>
        <taxon>Agaricomycetidae</taxon>
        <taxon>Agaricales</taxon>
        <taxon>Agaricineae</taxon>
        <taxon>Bolbitiaceae</taxon>
        <taxon>Cyclocybe</taxon>
    </lineage>
</organism>
<reference evidence="2 3" key="1">
    <citation type="submission" date="2020-01" db="EMBL/GenBank/DDBJ databases">
        <authorList>
            <person name="Gupta K D."/>
        </authorList>
    </citation>
    <scope>NUCLEOTIDE SEQUENCE [LARGE SCALE GENOMIC DNA]</scope>
</reference>
<evidence type="ECO:0000313" key="2">
    <source>
        <dbReference type="EMBL" id="CAA7271190.1"/>
    </source>
</evidence>
<keyword evidence="1" id="KW-0472">Membrane</keyword>
<comment type="caution">
    <text evidence="2">The sequence shown here is derived from an EMBL/GenBank/DDBJ whole genome shotgun (WGS) entry which is preliminary data.</text>
</comment>
<keyword evidence="1" id="KW-1133">Transmembrane helix</keyword>
<dbReference type="Proteomes" id="UP000467700">
    <property type="component" value="Unassembled WGS sequence"/>
</dbReference>
<feature type="transmembrane region" description="Helical" evidence="1">
    <location>
        <begin position="80"/>
        <end position="100"/>
    </location>
</feature>
<feature type="transmembrane region" description="Helical" evidence="1">
    <location>
        <begin position="386"/>
        <end position="412"/>
    </location>
</feature>
<proteinExistence type="predicted"/>
<feature type="transmembrane region" description="Helical" evidence="1">
    <location>
        <begin position="353"/>
        <end position="374"/>
    </location>
</feature>
<dbReference type="PANTHER" id="PTHR35043">
    <property type="entry name" value="TRANSCRIPTION FACTOR DOMAIN-CONTAINING PROTEIN"/>
    <property type="match status" value="1"/>
</dbReference>
<protein>
    <submittedName>
        <fullName evidence="2">Uncharacterized protein</fullName>
    </submittedName>
</protein>
<dbReference type="OrthoDB" id="9451547at2759"/>
<dbReference type="EMBL" id="CACVBS010000101">
    <property type="protein sequence ID" value="CAA7271190.1"/>
    <property type="molecule type" value="Genomic_DNA"/>
</dbReference>
<dbReference type="AlphaFoldDB" id="A0A8S0VV03"/>
<accession>A0A8S0VV03</accession>
<gene>
    <name evidence="2" type="ORF">AAE3_LOCUS13397</name>
</gene>
<evidence type="ECO:0000313" key="3">
    <source>
        <dbReference type="Proteomes" id="UP000467700"/>
    </source>
</evidence>
<feature type="transmembrane region" description="Helical" evidence="1">
    <location>
        <begin position="424"/>
        <end position="456"/>
    </location>
</feature>
<dbReference type="PANTHER" id="PTHR35043:SF7">
    <property type="entry name" value="TRANSCRIPTION FACTOR DOMAIN-CONTAINING PROTEIN"/>
    <property type="match status" value="1"/>
</dbReference>
<sequence length="483" mass="54920">MSGPLVLDRSNLSNEEPVLSYDSNLSSAQTARDQRTPTQIFLNCLFTLLICIWFCCRPNIPVTPPPHTKWRESWIPIIRARVTLAIWLLLSPHFVLVWAFRQWRGATALKEKYANSGPGWTRAHGFMMNMGGFMLYKEGLATQVLSPKSFETLWRFGAIDFPWTMEEEIVDRGNSGVALALCFGLQTVWFVGQCIERMARYGRDALTLLELETACIVVVSWVTAAVFWEKPLDSRVPIRVDLKIEIEIPDEREPGFFFPMFENTNAEQWREESIQRKLLAILAAEYGHDPPRIERRCSPFTSVLQKLCLPFRWIITSLYGPYNLIVYSPRSFPRGILTVPTFYHIDDKALDKVMWLQSLGNIIWLLNGAAHLILWTSPQFQNSESPMWMCLWRICVGMTIATPALFYALQLLNKASRHLPRNGVGLLLLIVFVGFAGLVGLLGVLVCAVARVILLIQALLSLTSMPPQGLQSVEWTGYIPHFG</sequence>
<feature type="transmembrane region" description="Helical" evidence="1">
    <location>
        <begin position="40"/>
        <end position="60"/>
    </location>
</feature>
<evidence type="ECO:0000256" key="1">
    <source>
        <dbReference type="SAM" id="Phobius"/>
    </source>
</evidence>